<feature type="binding site" evidence="8">
    <location>
        <position position="93"/>
    </location>
    <ligand>
        <name>Mg(2+)</name>
        <dbReference type="ChEBI" id="CHEBI:18420"/>
        <label>2</label>
    </ligand>
</feature>
<protein>
    <recommendedName>
        <fullName evidence="9">Inositol-1-monophosphatase</fullName>
        <ecNumber evidence="9">3.1.3.25</ecNumber>
    </recommendedName>
</protein>
<dbReference type="EC" id="3.1.3.25" evidence="9"/>
<evidence type="ECO:0000256" key="2">
    <source>
        <dbReference type="ARBA" id="ARBA00001946"/>
    </source>
</evidence>
<dbReference type="PROSITE" id="PS00629">
    <property type="entry name" value="IMP_1"/>
    <property type="match status" value="1"/>
</dbReference>
<dbReference type="EMBL" id="CAUJNA010002109">
    <property type="protein sequence ID" value="CAJ1390579.1"/>
    <property type="molecule type" value="Genomic_DNA"/>
</dbReference>
<evidence type="ECO:0000256" key="8">
    <source>
        <dbReference type="PIRSR" id="PIRSR600760-2"/>
    </source>
</evidence>
<proteinExistence type="inferred from homology"/>
<comment type="pathway">
    <text evidence="3 9">Polyol metabolism; myo-inositol biosynthesis; myo-inositol from D-glucose 6-phosphate: step 2/2.</text>
</comment>
<evidence type="ECO:0000256" key="3">
    <source>
        <dbReference type="ARBA" id="ARBA00005152"/>
    </source>
</evidence>
<comment type="cofactor">
    <cofactor evidence="2 8 9">
        <name>Mg(2+)</name>
        <dbReference type="ChEBI" id="CHEBI:18420"/>
    </cofactor>
</comment>
<evidence type="ECO:0000313" key="11">
    <source>
        <dbReference type="EMBL" id="CAJ1390579.1"/>
    </source>
</evidence>
<dbReference type="GO" id="GO:0046854">
    <property type="term" value="P:phosphatidylinositol phosphate biosynthetic process"/>
    <property type="evidence" value="ECO:0007669"/>
    <property type="project" value="InterPro"/>
</dbReference>
<dbReference type="InterPro" id="IPR000760">
    <property type="entry name" value="Inositol_monophosphatase-like"/>
</dbReference>
<dbReference type="PANTHER" id="PTHR20854">
    <property type="entry name" value="INOSITOL MONOPHOSPHATASE"/>
    <property type="match status" value="1"/>
</dbReference>
<dbReference type="Proteomes" id="UP001178507">
    <property type="component" value="Unassembled WGS sequence"/>
</dbReference>
<sequence>MDEASLRRYLDEAVAAAQEAGNLMLECFARNDGQSCVEEKGTSVDLVTKYDRQAEELVLKRLRACAPNFRVVAEETANKEELTEAPTWVVDPIDGTTNFIHRQAECCVLIALAVKKSAVLGVCYIPKMDELYTAIRGHGAYCNGRRISSSGCKDLRSAMVNQHLPSYSRGVKVVDRIMGLSRDLLTHPVRAMRCGGSAGVDMMHVARGRLDAYFEVGIWPWDVGAGQVIVEEAGGVCRDTLGGDFSLDSRRILAASSPELAEQVAQILRKHRYSSLDAEDYDGPSEEGVAKRQKAWPGRSSS</sequence>
<evidence type="ECO:0000256" key="6">
    <source>
        <dbReference type="ARBA" id="ARBA00022801"/>
    </source>
</evidence>
<dbReference type="GO" id="GO:0006020">
    <property type="term" value="P:inositol metabolic process"/>
    <property type="evidence" value="ECO:0007669"/>
    <property type="project" value="TreeGrafter"/>
</dbReference>
<feature type="binding site" evidence="8">
    <location>
        <position position="74"/>
    </location>
    <ligand>
        <name>Mg(2+)</name>
        <dbReference type="ChEBI" id="CHEBI:18420"/>
        <label>1</label>
        <note>catalytic</note>
    </ligand>
</feature>
<comment type="catalytic activity">
    <reaction evidence="1 9">
        <text>a myo-inositol phosphate + H2O = myo-inositol + phosphate</text>
        <dbReference type="Rhea" id="RHEA:24056"/>
        <dbReference type="ChEBI" id="CHEBI:15377"/>
        <dbReference type="ChEBI" id="CHEBI:17268"/>
        <dbReference type="ChEBI" id="CHEBI:43474"/>
        <dbReference type="ChEBI" id="CHEBI:84139"/>
        <dbReference type="EC" id="3.1.3.25"/>
    </reaction>
</comment>
<dbReference type="FunFam" id="3.30.540.10:FF:000004">
    <property type="entry name" value="Inositol-1-monophosphatase"/>
    <property type="match status" value="1"/>
</dbReference>
<organism evidence="11 12">
    <name type="scientific">Effrenium voratum</name>
    <dbReference type="NCBI Taxonomy" id="2562239"/>
    <lineage>
        <taxon>Eukaryota</taxon>
        <taxon>Sar</taxon>
        <taxon>Alveolata</taxon>
        <taxon>Dinophyceae</taxon>
        <taxon>Suessiales</taxon>
        <taxon>Symbiodiniaceae</taxon>
        <taxon>Effrenium</taxon>
    </lineage>
</organism>
<evidence type="ECO:0000256" key="1">
    <source>
        <dbReference type="ARBA" id="ARBA00001033"/>
    </source>
</evidence>
<feature type="binding site" evidence="8">
    <location>
        <position position="222"/>
    </location>
    <ligand>
        <name>Mg(2+)</name>
        <dbReference type="ChEBI" id="CHEBI:18420"/>
        <label>1</label>
        <note>catalytic</note>
    </ligand>
</feature>
<dbReference type="PANTHER" id="PTHR20854:SF4">
    <property type="entry name" value="INOSITOL-1-MONOPHOSPHATASE-RELATED"/>
    <property type="match status" value="1"/>
</dbReference>
<keyword evidence="5 8" id="KW-0479">Metal-binding</keyword>
<dbReference type="FunFam" id="3.40.190.80:FF:000002">
    <property type="entry name" value="Inositol-1-monophosphatase"/>
    <property type="match status" value="1"/>
</dbReference>
<comment type="caution">
    <text evidence="11">The sequence shown here is derived from an EMBL/GenBank/DDBJ whole genome shotgun (WGS) entry which is preliminary data.</text>
</comment>
<dbReference type="Gene3D" id="3.40.190.80">
    <property type="match status" value="1"/>
</dbReference>
<evidence type="ECO:0000256" key="10">
    <source>
        <dbReference type="SAM" id="MobiDB-lite"/>
    </source>
</evidence>
<gene>
    <name evidence="11" type="ORF">EVOR1521_LOCUS15962</name>
</gene>
<feature type="region of interest" description="Disordered" evidence="10">
    <location>
        <begin position="277"/>
        <end position="302"/>
    </location>
</feature>
<feature type="binding site" evidence="8">
    <location>
        <position position="91"/>
    </location>
    <ligand>
        <name>Mg(2+)</name>
        <dbReference type="ChEBI" id="CHEBI:18420"/>
        <label>1</label>
        <note>catalytic</note>
    </ligand>
</feature>
<dbReference type="Gene3D" id="3.30.540.10">
    <property type="entry name" value="Fructose-1,6-Bisphosphatase, subunit A, domain 1"/>
    <property type="match status" value="1"/>
</dbReference>
<dbReference type="PRINTS" id="PR00377">
    <property type="entry name" value="IMPHPHTASES"/>
</dbReference>
<feature type="binding site" evidence="8">
    <location>
        <position position="94"/>
    </location>
    <ligand>
        <name>Mg(2+)</name>
        <dbReference type="ChEBI" id="CHEBI:18420"/>
        <label>1</label>
        <note>catalytic</note>
    </ligand>
</feature>
<reference evidence="11" key="1">
    <citation type="submission" date="2023-08" db="EMBL/GenBank/DDBJ databases">
        <authorList>
            <person name="Chen Y."/>
            <person name="Shah S."/>
            <person name="Dougan E. K."/>
            <person name="Thang M."/>
            <person name="Chan C."/>
        </authorList>
    </citation>
    <scope>NUCLEOTIDE SEQUENCE</scope>
</reference>
<name>A0AA36IMW7_9DINO</name>
<dbReference type="GO" id="GO:0007165">
    <property type="term" value="P:signal transduction"/>
    <property type="evidence" value="ECO:0007669"/>
    <property type="project" value="TreeGrafter"/>
</dbReference>
<evidence type="ECO:0000256" key="4">
    <source>
        <dbReference type="ARBA" id="ARBA00009759"/>
    </source>
</evidence>
<evidence type="ECO:0000256" key="9">
    <source>
        <dbReference type="RuleBase" id="RU364068"/>
    </source>
</evidence>
<dbReference type="SUPFAM" id="SSF56655">
    <property type="entry name" value="Carbohydrate phosphatase"/>
    <property type="match status" value="1"/>
</dbReference>
<dbReference type="InterPro" id="IPR020583">
    <property type="entry name" value="Inositol_monoP_metal-BS"/>
</dbReference>
<accession>A0AA36IMW7</accession>
<dbReference type="GO" id="GO:0046872">
    <property type="term" value="F:metal ion binding"/>
    <property type="evidence" value="ECO:0007669"/>
    <property type="project" value="UniProtKB-KW"/>
</dbReference>
<dbReference type="CDD" id="cd01639">
    <property type="entry name" value="IMPase"/>
    <property type="match status" value="1"/>
</dbReference>
<dbReference type="InterPro" id="IPR033942">
    <property type="entry name" value="IMPase"/>
</dbReference>
<dbReference type="AlphaFoldDB" id="A0AA36IMW7"/>
<evidence type="ECO:0000256" key="5">
    <source>
        <dbReference type="ARBA" id="ARBA00022723"/>
    </source>
</evidence>
<keyword evidence="7 8" id="KW-0460">Magnesium</keyword>
<dbReference type="Pfam" id="PF00459">
    <property type="entry name" value="Inositol_P"/>
    <property type="match status" value="1"/>
</dbReference>
<dbReference type="GO" id="GO:0008934">
    <property type="term" value="F:inositol monophosphate 1-phosphatase activity"/>
    <property type="evidence" value="ECO:0007669"/>
    <property type="project" value="InterPro"/>
</dbReference>
<keyword evidence="12" id="KW-1185">Reference proteome</keyword>
<dbReference type="InterPro" id="IPR020552">
    <property type="entry name" value="Inositol_monoPase_Li-sen"/>
</dbReference>
<evidence type="ECO:0000256" key="7">
    <source>
        <dbReference type="ARBA" id="ARBA00022842"/>
    </source>
</evidence>
<evidence type="ECO:0000313" key="12">
    <source>
        <dbReference type="Proteomes" id="UP001178507"/>
    </source>
</evidence>
<keyword evidence="6 9" id="KW-0378">Hydrolase</keyword>
<comment type="similarity">
    <text evidence="4 9">Belongs to the inositol monophosphatase superfamily.</text>
</comment>
<dbReference type="PRINTS" id="PR00378">
    <property type="entry name" value="LIIMPHPHTASE"/>
</dbReference>